<keyword evidence="10" id="KW-0732">Signal</keyword>
<feature type="transmembrane region" description="Helical" evidence="9">
    <location>
        <begin position="177"/>
        <end position="195"/>
    </location>
</feature>
<feature type="signal peptide" evidence="10">
    <location>
        <begin position="1"/>
        <end position="19"/>
    </location>
</feature>
<comment type="similarity">
    <text evidence="9">Belongs to the MntP (TC 9.B.29) family.</text>
</comment>
<keyword evidence="7 9" id="KW-0472">Membrane</keyword>
<gene>
    <name evidence="9" type="primary">mntP</name>
    <name evidence="11" type="ORF">H9962_05285</name>
</gene>
<keyword evidence="4 9" id="KW-0812">Transmembrane</keyword>
<comment type="subcellular location">
    <subcellularLocation>
        <location evidence="9">Cell membrane</location>
        <topology evidence="9">Multi-pass membrane protein</topology>
    </subcellularLocation>
</comment>
<reference evidence="11" key="2">
    <citation type="submission" date="2021-04" db="EMBL/GenBank/DDBJ databases">
        <authorList>
            <person name="Gilroy R."/>
        </authorList>
    </citation>
    <scope>NUCLEOTIDE SEQUENCE</scope>
    <source>
        <strain evidence="11">CHK186-16707</strain>
    </source>
</reference>
<evidence type="ECO:0000256" key="5">
    <source>
        <dbReference type="ARBA" id="ARBA00022989"/>
    </source>
</evidence>
<evidence type="ECO:0000256" key="2">
    <source>
        <dbReference type="ARBA" id="ARBA00022475"/>
    </source>
</evidence>
<dbReference type="InterPro" id="IPR003810">
    <property type="entry name" value="Mntp/YtaF"/>
</dbReference>
<dbReference type="InterPro" id="IPR022929">
    <property type="entry name" value="Put_MntP"/>
</dbReference>
<feature type="transmembrane region" description="Helical" evidence="9">
    <location>
        <begin position="39"/>
        <end position="61"/>
    </location>
</feature>
<evidence type="ECO:0000256" key="7">
    <source>
        <dbReference type="ARBA" id="ARBA00023136"/>
    </source>
</evidence>
<comment type="caution">
    <text evidence="9">Lacks conserved residue(s) required for the propagation of feature annotation.</text>
</comment>
<evidence type="ECO:0000256" key="3">
    <source>
        <dbReference type="ARBA" id="ARBA00022519"/>
    </source>
</evidence>
<evidence type="ECO:0000256" key="6">
    <source>
        <dbReference type="ARBA" id="ARBA00023065"/>
    </source>
</evidence>
<feature type="transmembrane region" description="Helical" evidence="9">
    <location>
        <begin position="144"/>
        <end position="165"/>
    </location>
</feature>
<protein>
    <recommendedName>
        <fullName evidence="9">Putative manganese efflux pump MntP</fullName>
    </recommendedName>
</protein>
<keyword evidence="2 9" id="KW-1003">Cell membrane</keyword>
<keyword evidence="8 9" id="KW-0464">Manganese</keyword>
<proteinExistence type="inferred from homology"/>
<feature type="chain" id="PRO_5039214121" description="Putative manganese efflux pump MntP" evidence="10">
    <location>
        <begin position="20"/>
        <end position="202"/>
    </location>
</feature>
<evidence type="ECO:0000256" key="4">
    <source>
        <dbReference type="ARBA" id="ARBA00022692"/>
    </source>
</evidence>
<keyword evidence="5 9" id="KW-1133">Transmembrane helix</keyword>
<accession>A0A9D2HEZ9</accession>
<evidence type="ECO:0000313" key="12">
    <source>
        <dbReference type="Proteomes" id="UP000824225"/>
    </source>
</evidence>
<comment type="caution">
    <text evidence="11">The sequence shown here is derived from an EMBL/GenBank/DDBJ whole genome shotgun (WGS) entry which is preliminary data.</text>
</comment>
<dbReference type="GO" id="GO:0005886">
    <property type="term" value="C:plasma membrane"/>
    <property type="evidence" value="ECO:0007669"/>
    <property type="project" value="UniProtKB-SubCell"/>
</dbReference>
<evidence type="ECO:0000256" key="8">
    <source>
        <dbReference type="ARBA" id="ARBA00023211"/>
    </source>
</evidence>
<keyword evidence="6 9" id="KW-0406">Ion transport</keyword>
<keyword evidence="3" id="KW-0997">Cell inner membrane</keyword>
<dbReference type="GO" id="GO:0005384">
    <property type="term" value="F:manganese ion transmembrane transporter activity"/>
    <property type="evidence" value="ECO:0007669"/>
    <property type="project" value="UniProtKB-UniRule"/>
</dbReference>
<evidence type="ECO:0000256" key="9">
    <source>
        <dbReference type="HAMAP-Rule" id="MF_01521"/>
    </source>
</evidence>
<evidence type="ECO:0000256" key="1">
    <source>
        <dbReference type="ARBA" id="ARBA00022448"/>
    </source>
</evidence>
<dbReference type="EMBL" id="DXAN01000017">
    <property type="protein sequence ID" value="HJA08585.1"/>
    <property type="molecule type" value="Genomic_DNA"/>
</dbReference>
<dbReference type="Proteomes" id="UP000824225">
    <property type="component" value="Unassembled WGS sequence"/>
</dbReference>
<organism evidence="11 12">
    <name type="scientific">Candidatus Mailhella merdigallinarum</name>
    <dbReference type="NCBI Taxonomy" id="2838658"/>
    <lineage>
        <taxon>Bacteria</taxon>
        <taxon>Pseudomonadati</taxon>
        <taxon>Thermodesulfobacteriota</taxon>
        <taxon>Desulfovibrionia</taxon>
        <taxon>Desulfovibrionales</taxon>
        <taxon>Desulfovibrionaceae</taxon>
        <taxon>Mailhella</taxon>
    </lineage>
</organism>
<reference evidence="11" key="1">
    <citation type="journal article" date="2021" name="PeerJ">
        <title>Extensive microbial diversity within the chicken gut microbiome revealed by metagenomics and culture.</title>
        <authorList>
            <person name="Gilroy R."/>
            <person name="Ravi A."/>
            <person name="Getino M."/>
            <person name="Pursley I."/>
            <person name="Horton D.L."/>
            <person name="Alikhan N.F."/>
            <person name="Baker D."/>
            <person name="Gharbi K."/>
            <person name="Hall N."/>
            <person name="Watson M."/>
            <person name="Adriaenssens E.M."/>
            <person name="Foster-Nyarko E."/>
            <person name="Jarju S."/>
            <person name="Secka A."/>
            <person name="Antonio M."/>
            <person name="Oren A."/>
            <person name="Chaudhuri R.R."/>
            <person name="La Ragione R."/>
            <person name="Hildebrand F."/>
            <person name="Pallen M.J."/>
        </authorList>
    </citation>
    <scope>NUCLEOTIDE SEQUENCE</scope>
    <source>
        <strain evidence="11">CHK186-16707</strain>
    </source>
</reference>
<comment type="function">
    <text evidence="9">Probably functions as a manganese efflux pump.</text>
</comment>
<feature type="transmembrane region" description="Helical" evidence="9">
    <location>
        <begin position="118"/>
        <end position="138"/>
    </location>
</feature>
<dbReference type="Pfam" id="PF02659">
    <property type="entry name" value="Mntp"/>
    <property type="match status" value="1"/>
</dbReference>
<dbReference type="PANTHER" id="PTHR35529">
    <property type="entry name" value="MANGANESE EFFLUX PUMP MNTP-RELATED"/>
    <property type="match status" value="1"/>
</dbReference>
<dbReference type="HAMAP" id="MF_01521">
    <property type="entry name" value="MntP_pump"/>
    <property type="match status" value="1"/>
</dbReference>
<evidence type="ECO:0000256" key="10">
    <source>
        <dbReference type="SAM" id="SignalP"/>
    </source>
</evidence>
<dbReference type="PANTHER" id="PTHR35529:SF1">
    <property type="entry name" value="MANGANESE EFFLUX PUMP MNTP-RELATED"/>
    <property type="match status" value="1"/>
</dbReference>
<sequence length="202" mass="21717">MTLLSLFALALALAMDAFAVAVATGIRLGVVTGRQVFRLAFHFGLFQFLMPLAGWFLGLTVRGFIERWDHWVAFALLAFIGVNMLREAASRRDGAEEEQRHAADALAHPADPTRGFSLLMLSVATSIDALAVGLSFSLLNMSVWFPAAVIGVVCCVLTALGLWLGKTLSRAEILGRRAELAGGLVLLAIGFKILYEHGVFGA</sequence>
<name>A0A9D2HEZ9_9BACT</name>
<dbReference type="AlphaFoldDB" id="A0A9D2HEZ9"/>
<keyword evidence="1 9" id="KW-0813">Transport</keyword>
<evidence type="ECO:0000313" key="11">
    <source>
        <dbReference type="EMBL" id="HJA08585.1"/>
    </source>
</evidence>